<gene>
    <name evidence="1" type="ORF">SAY87_027314</name>
</gene>
<protein>
    <submittedName>
        <fullName evidence="1">Uncharacterized protein</fullName>
    </submittedName>
</protein>
<sequence length="85" mass="9606">MEIRVDPTAQWAFCLTHHKLGLLILEEKALCKTLLAAMAVQWCVTLTLAELLWLDLRRWVADCLAIADEIASNLRSGNFGLFRGH</sequence>
<organism evidence="1 2">
    <name type="scientific">Trapa incisa</name>
    <dbReference type="NCBI Taxonomy" id="236973"/>
    <lineage>
        <taxon>Eukaryota</taxon>
        <taxon>Viridiplantae</taxon>
        <taxon>Streptophyta</taxon>
        <taxon>Embryophyta</taxon>
        <taxon>Tracheophyta</taxon>
        <taxon>Spermatophyta</taxon>
        <taxon>Magnoliopsida</taxon>
        <taxon>eudicotyledons</taxon>
        <taxon>Gunneridae</taxon>
        <taxon>Pentapetalae</taxon>
        <taxon>rosids</taxon>
        <taxon>malvids</taxon>
        <taxon>Myrtales</taxon>
        <taxon>Lythraceae</taxon>
        <taxon>Trapa</taxon>
    </lineage>
</organism>
<dbReference type="AlphaFoldDB" id="A0AAN7H0P3"/>
<reference evidence="1 2" key="1">
    <citation type="journal article" date="2023" name="Hortic Res">
        <title>Pangenome of water caltrop reveals structural variations and asymmetric subgenome divergence after allopolyploidization.</title>
        <authorList>
            <person name="Zhang X."/>
            <person name="Chen Y."/>
            <person name="Wang L."/>
            <person name="Yuan Y."/>
            <person name="Fang M."/>
            <person name="Shi L."/>
            <person name="Lu R."/>
            <person name="Comes H.P."/>
            <person name="Ma Y."/>
            <person name="Chen Y."/>
            <person name="Huang G."/>
            <person name="Zhou Y."/>
            <person name="Zheng Z."/>
            <person name="Qiu Y."/>
        </authorList>
    </citation>
    <scope>NUCLEOTIDE SEQUENCE [LARGE SCALE GENOMIC DNA]</scope>
    <source>
        <tissue evidence="1">Roots</tissue>
    </source>
</reference>
<name>A0AAN7H0P3_9MYRT</name>
<dbReference type="PANTHER" id="PTHR48156">
    <property type="entry name" value="TRANSMEMBRANE PROTEIN"/>
    <property type="match status" value="1"/>
</dbReference>
<evidence type="ECO:0000313" key="2">
    <source>
        <dbReference type="Proteomes" id="UP001345219"/>
    </source>
</evidence>
<dbReference type="EMBL" id="JAXIOK010000018">
    <property type="protein sequence ID" value="KAK4749865.1"/>
    <property type="molecule type" value="Genomic_DNA"/>
</dbReference>
<keyword evidence="2" id="KW-1185">Reference proteome</keyword>
<dbReference type="PANTHER" id="PTHR48156:SF1">
    <property type="entry name" value="TRANSMEMBRANE PROTEIN"/>
    <property type="match status" value="1"/>
</dbReference>
<comment type="caution">
    <text evidence="1">The sequence shown here is derived from an EMBL/GenBank/DDBJ whole genome shotgun (WGS) entry which is preliminary data.</text>
</comment>
<evidence type="ECO:0000313" key="1">
    <source>
        <dbReference type="EMBL" id="KAK4749865.1"/>
    </source>
</evidence>
<accession>A0AAN7H0P3</accession>
<proteinExistence type="predicted"/>
<dbReference type="Proteomes" id="UP001345219">
    <property type="component" value="Chromosome 21"/>
</dbReference>